<evidence type="ECO:0000256" key="1">
    <source>
        <dbReference type="SAM" id="MobiDB-lite"/>
    </source>
</evidence>
<evidence type="ECO:0000313" key="2">
    <source>
        <dbReference type="EMBL" id="VDM76156.1"/>
    </source>
</evidence>
<keyword evidence="3" id="KW-1185">Reference proteome</keyword>
<evidence type="ECO:0000313" key="3">
    <source>
        <dbReference type="Proteomes" id="UP000270094"/>
    </source>
</evidence>
<dbReference type="AlphaFoldDB" id="A0A3P7IZX2"/>
<name>A0A3P7IZX2_STRVU</name>
<reference evidence="2 3" key="1">
    <citation type="submission" date="2018-11" db="EMBL/GenBank/DDBJ databases">
        <authorList>
            <consortium name="Pathogen Informatics"/>
        </authorList>
    </citation>
    <scope>NUCLEOTIDE SEQUENCE [LARGE SCALE GENOMIC DNA]</scope>
</reference>
<organism evidence="2 3">
    <name type="scientific">Strongylus vulgaris</name>
    <name type="common">Blood worm</name>
    <dbReference type="NCBI Taxonomy" id="40348"/>
    <lineage>
        <taxon>Eukaryota</taxon>
        <taxon>Metazoa</taxon>
        <taxon>Ecdysozoa</taxon>
        <taxon>Nematoda</taxon>
        <taxon>Chromadorea</taxon>
        <taxon>Rhabditida</taxon>
        <taxon>Rhabditina</taxon>
        <taxon>Rhabditomorpha</taxon>
        <taxon>Strongyloidea</taxon>
        <taxon>Strongylidae</taxon>
        <taxon>Strongylus</taxon>
    </lineage>
</organism>
<dbReference type="EMBL" id="UYYB01096447">
    <property type="protein sequence ID" value="VDM76156.1"/>
    <property type="molecule type" value="Genomic_DNA"/>
</dbReference>
<gene>
    <name evidence="2" type="ORF">SVUK_LOCUS11154</name>
</gene>
<accession>A0A3P7IZX2</accession>
<protein>
    <submittedName>
        <fullName evidence="2">Uncharacterized protein</fullName>
    </submittedName>
</protein>
<feature type="compositionally biased region" description="Low complexity" evidence="1">
    <location>
        <begin position="213"/>
        <end position="224"/>
    </location>
</feature>
<feature type="region of interest" description="Disordered" evidence="1">
    <location>
        <begin position="195"/>
        <end position="236"/>
    </location>
</feature>
<dbReference type="Proteomes" id="UP000270094">
    <property type="component" value="Unassembled WGS sequence"/>
</dbReference>
<proteinExistence type="predicted"/>
<sequence length="256" mass="28096">MEQSKIDDRNDQNEMQDEIGDCVLQHNDGLKMTEPFLSDNLIDEKPVATLDVSAVVDKPFSCTSSNCSRHECFTSVAESDVKDASYGPHYPKELKGETAKDVTATPSVERMEETHTKMFVLLILFTVFKVSGLTTDKFYGASDLRKADEGLGSKSPRICEVGKTTMPLTMPAKKRKADSDLAADDEETSIVFKKSSKQLGKAKQMRRSADIVSTRNSPSLSSSSDMHDTQTPANSPVVVHVACARIVKPIEEKSPS</sequence>